<sequence>MTVASSISKNSNLKPSVFWRIGEDIPRSLYWILMGSSILVPLLIWQLICSFTDIKAVFLPSPLEVCKALIRLGQQGLLFKDTWISVFRVLSGFFLGAILSIPLGISMGAFASIRALFEPIIGVIRYMPAPAFTPLLLIYLGIDEPSKIALIFLGTVFFNTLMIMDSVKFIPKELIEVSYTLGGNRWQVLRQVISPFIVPKIIDTFRINMAAAWNLVVVAELVAAETGLGKRILLAQKFLKTDEIFACLIVLGMIGFAIDLSFRLLARLTCQWSMD</sequence>
<dbReference type="KEGG" id="cyc:PCC7424_0058"/>
<keyword evidence="3" id="KW-1003">Cell membrane</keyword>
<name>B7K843_GLOC7</name>
<dbReference type="RefSeq" id="WP_012597482.1">
    <property type="nucleotide sequence ID" value="NC_011729.1"/>
</dbReference>
<dbReference type="Gene3D" id="1.10.3720.10">
    <property type="entry name" value="MetI-like"/>
    <property type="match status" value="1"/>
</dbReference>
<dbReference type="OrthoDB" id="9804353at2"/>
<keyword evidence="11" id="KW-1185">Reference proteome</keyword>
<dbReference type="HOGENOM" id="CLU_046113_1_0_3"/>
<keyword evidence="2 8" id="KW-0813">Transport</keyword>
<evidence type="ECO:0000256" key="1">
    <source>
        <dbReference type="ARBA" id="ARBA00004429"/>
    </source>
</evidence>
<dbReference type="CDD" id="cd06261">
    <property type="entry name" value="TM_PBP2"/>
    <property type="match status" value="1"/>
</dbReference>
<dbReference type="GO" id="GO:0006811">
    <property type="term" value="P:monoatomic ion transport"/>
    <property type="evidence" value="ECO:0007669"/>
    <property type="project" value="UniProtKB-KW"/>
</dbReference>
<evidence type="ECO:0000313" key="11">
    <source>
        <dbReference type="Proteomes" id="UP000002384"/>
    </source>
</evidence>
<feature type="transmembrane region" description="Helical" evidence="8">
    <location>
        <begin position="123"/>
        <end position="142"/>
    </location>
</feature>
<gene>
    <name evidence="10" type="ordered locus">PCC7424_0058</name>
</gene>
<dbReference type="InterPro" id="IPR035906">
    <property type="entry name" value="MetI-like_sf"/>
</dbReference>
<evidence type="ECO:0000256" key="7">
    <source>
        <dbReference type="ARBA" id="ARBA00023136"/>
    </source>
</evidence>
<proteinExistence type="inferred from homology"/>
<evidence type="ECO:0000256" key="6">
    <source>
        <dbReference type="ARBA" id="ARBA00023065"/>
    </source>
</evidence>
<evidence type="ECO:0000256" key="4">
    <source>
        <dbReference type="ARBA" id="ARBA00022692"/>
    </source>
</evidence>
<feature type="transmembrane region" description="Helical" evidence="8">
    <location>
        <begin position="29"/>
        <end position="48"/>
    </location>
</feature>
<feature type="transmembrane region" description="Helical" evidence="8">
    <location>
        <begin position="244"/>
        <end position="266"/>
    </location>
</feature>
<comment type="similarity">
    <text evidence="8">Belongs to the binding-protein-dependent transport system permease family.</text>
</comment>
<dbReference type="Pfam" id="PF00528">
    <property type="entry name" value="BPD_transp_1"/>
    <property type="match status" value="1"/>
</dbReference>
<dbReference type="eggNOG" id="COG0600">
    <property type="taxonomic scope" value="Bacteria"/>
</dbReference>
<dbReference type="PANTHER" id="PTHR30151">
    <property type="entry name" value="ALKANE SULFONATE ABC TRANSPORTER-RELATED, MEMBRANE SUBUNIT"/>
    <property type="match status" value="1"/>
</dbReference>
<dbReference type="Proteomes" id="UP000002384">
    <property type="component" value="Chromosome"/>
</dbReference>
<keyword evidence="4 8" id="KW-0812">Transmembrane</keyword>
<keyword evidence="6" id="KW-0406">Ion transport</keyword>
<keyword evidence="7 8" id="KW-0472">Membrane</keyword>
<dbReference type="PROSITE" id="PS50928">
    <property type="entry name" value="ABC_TM1"/>
    <property type="match status" value="1"/>
</dbReference>
<reference evidence="11" key="1">
    <citation type="journal article" date="2011" name="MBio">
        <title>Novel metabolic attributes of the genus Cyanothece, comprising a group of unicellular nitrogen-fixing Cyanobacteria.</title>
        <authorList>
            <person name="Bandyopadhyay A."/>
            <person name="Elvitigala T."/>
            <person name="Welsh E."/>
            <person name="Stockel J."/>
            <person name="Liberton M."/>
            <person name="Min H."/>
            <person name="Sherman L.A."/>
            <person name="Pakrasi H.B."/>
        </authorList>
    </citation>
    <scope>NUCLEOTIDE SEQUENCE [LARGE SCALE GENOMIC DNA]</scope>
    <source>
        <strain evidence="11">PCC 7424</strain>
    </source>
</reference>
<dbReference type="PANTHER" id="PTHR30151:SF0">
    <property type="entry name" value="ABC TRANSPORTER PERMEASE PROTEIN MJ0413-RELATED"/>
    <property type="match status" value="1"/>
</dbReference>
<protein>
    <submittedName>
        <fullName evidence="10">Binding-protein-dependent transport systems inner membrane component</fullName>
    </submittedName>
</protein>
<feature type="transmembrane region" description="Helical" evidence="8">
    <location>
        <begin position="86"/>
        <end position="111"/>
    </location>
</feature>
<dbReference type="GO" id="GO:0005886">
    <property type="term" value="C:plasma membrane"/>
    <property type="evidence" value="ECO:0007669"/>
    <property type="project" value="UniProtKB-SubCell"/>
</dbReference>
<dbReference type="FunFam" id="1.10.3720.10:FF:000003">
    <property type="entry name" value="Aliphatic sulfonate ABC transporter permease"/>
    <property type="match status" value="1"/>
</dbReference>
<organism evidence="10 11">
    <name type="scientific">Gloeothece citriformis (strain PCC 7424)</name>
    <name type="common">Cyanothece sp. (strain PCC 7424)</name>
    <dbReference type="NCBI Taxonomy" id="65393"/>
    <lineage>
        <taxon>Bacteria</taxon>
        <taxon>Bacillati</taxon>
        <taxon>Cyanobacteriota</taxon>
        <taxon>Cyanophyceae</taxon>
        <taxon>Oscillatoriophycideae</taxon>
        <taxon>Chroococcales</taxon>
        <taxon>Aphanothecaceae</taxon>
        <taxon>Gloeothece</taxon>
        <taxon>Gloeothece citriformis</taxon>
    </lineage>
</organism>
<evidence type="ECO:0000313" key="10">
    <source>
        <dbReference type="EMBL" id="ACK68531.1"/>
    </source>
</evidence>
<dbReference type="InterPro" id="IPR000515">
    <property type="entry name" value="MetI-like"/>
</dbReference>
<dbReference type="SUPFAM" id="SSF161098">
    <property type="entry name" value="MetI-like"/>
    <property type="match status" value="1"/>
</dbReference>
<dbReference type="GO" id="GO:0042918">
    <property type="term" value="P:alkanesulfonate transmembrane transport"/>
    <property type="evidence" value="ECO:0007669"/>
    <property type="project" value="UniProtKB-ARBA"/>
</dbReference>
<dbReference type="STRING" id="65393.PCC7424_0058"/>
<keyword evidence="5 8" id="KW-1133">Transmembrane helix</keyword>
<feature type="transmembrane region" description="Helical" evidence="8">
    <location>
        <begin position="148"/>
        <end position="164"/>
    </location>
</feature>
<evidence type="ECO:0000259" key="9">
    <source>
        <dbReference type="PROSITE" id="PS50928"/>
    </source>
</evidence>
<feature type="domain" description="ABC transmembrane type-1" evidence="9">
    <location>
        <begin position="82"/>
        <end position="266"/>
    </location>
</feature>
<evidence type="ECO:0000256" key="8">
    <source>
        <dbReference type="RuleBase" id="RU363032"/>
    </source>
</evidence>
<evidence type="ECO:0000256" key="3">
    <source>
        <dbReference type="ARBA" id="ARBA00022475"/>
    </source>
</evidence>
<comment type="subcellular location">
    <subcellularLocation>
        <location evidence="1">Cell inner membrane</location>
        <topology evidence="1">Multi-pass membrane protein</topology>
    </subcellularLocation>
    <subcellularLocation>
        <location evidence="8">Cell membrane</location>
        <topology evidence="8">Multi-pass membrane protein</topology>
    </subcellularLocation>
</comment>
<accession>B7K843</accession>
<dbReference type="AlphaFoldDB" id="B7K843"/>
<evidence type="ECO:0000256" key="2">
    <source>
        <dbReference type="ARBA" id="ARBA00022448"/>
    </source>
</evidence>
<dbReference type="EMBL" id="CP001291">
    <property type="protein sequence ID" value="ACK68531.1"/>
    <property type="molecule type" value="Genomic_DNA"/>
</dbReference>
<evidence type="ECO:0000256" key="5">
    <source>
        <dbReference type="ARBA" id="ARBA00022989"/>
    </source>
</evidence>